<name>A0A431VI43_9PROT</name>
<organism evidence="2 3">
    <name type="scientific">Azospirillum griseum</name>
    <dbReference type="NCBI Taxonomy" id="2496639"/>
    <lineage>
        <taxon>Bacteria</taxon>
        <taxon>Pseudomonadati</taxon>
        <taxon>Pseudomonadota</taxon>
        <taxon>Alphaproteobacteria</taxon>
        <taxon>Rhodospirillales</taxon>
        <taxon>Azospirillaceae</taxon>
        <taxon>Azospirillum</taxon>
    </lineage>
</organism>
<comment type="caution">
    <text evidence="2">The sequence shown here is derived from an EMBL/GenBank/DDBJ whole genome shotgun (WGS) entry which is preliminary data.</text>
</comment>
<accession>A0A431VI43</accession>
<feature type="compositionally biased region" description="Pro residues" evidence="1">
    <location>
        <begin position="85"/>
        <end position="96"/>
    </location>
</feature>
<evidence type="ECO:0000313" key="3">
    <source>
        <dbReference type="Proteomes" id="UP000277007"/>
    </source>
</evidence>
<evidence type="ECO:0000313" key="2">
    <source>
        <dbReference type="EMBL" id="RTR20637.1"/>
    </source>
</evidence>
<proteinExistence type="predicted"/>
<keyword evidence="3" id="KW-1185">Reference proteome</keyword>
<feature type="region of interest" description="Disordered" evidence="1">
    <location>
        <begin position="79"/>
        <end position="99"/>
    </location>
</feature>
<dbReference type="RefSeq" id="WP_126615070.1">
    <property type="nucleotide sequence ID" value="NZ_JBHUCY010000077.1"/>
</dbReference>
<reference evidence="2 3" key="1">
    <citation type="submission" date="2018-12" db="EMBL/GenBank/DDBJ databases">
        <authorList>
            <person name="Yang Y."/>
        </authorList>
    </citation>
    <scope>NUCLEOTIDE SEQUENCE [LARGE SCALE GENOMIC DNA]</scope>
    <source>
        <strain evidence="2 3">L-25-5w-1</strain>
    </source>
</reference>
<dbReference type="EMBL" id="RXMA01000008">
    <property type="protein sequence ID" value="RTR20637.1"/>
    <property type="molecule type" value="Genomic_DNA"/>
</dbReference>
<gene>
    <name evidence="2" type="ORF">EJ903_11015</name>
</gene>
<dbReference type="OrthoDB" id="7304388at2"/>
<sequence>MSGSNVGPPEFSVRSAAGIERSGTATDQSYKRNPRQDRRDRNPPNPRRRRVYDLLFDEIDQFDSLDEAQRTRLKANLRQHLTTHAPPPAAQPPPPVPDEEALADALLKNPEAPPPLDPERIVAAATALPPSGVSPEQVAESAILAIQLRACLARHTDRARKVAVYLHLLLTIDGALRPHTIMDV</sequence>
<evidence type="ECO:0000256" key="1">
    <source>
        <dbReference type="SAM" id="MobiDB-lite"/>
    </source>
</evidence>
<protein>
    <submittedName>
        <fullName evidence="2">Uncharacterized protein</fullName>
    </submittedName>
</protein>
<feature type="region of interest" description="Disordered" evidence="1">
    <location>
        <begin position="1"/>
        <end position="51"/>
    </location>
</feature>
<dbReference type="Proteomes" id="UP000277007">
    <property type="component" value="Unassembled WGS sequence"/>
</dbReference>
<dbReference type="AlphaFoldDB" id="A0A431VI43"/>